<reference evidence="2 3" key="1">
    <citation type="submission" date="2017-08" db="EMBL/GenBank/DDBJ databases">
        <title>Infants hospitalized years apart are colonized by the same room-sourced microbial strains.</title>
        <authorList>
            <person name="Brooks B."/>
            <person name="Olm M.R."/>
            <person name="Firek B.A."/>
            <person name="Baker R."/>
            <person name="Thomas B.C."/>
            <person name="Morowitz M.J."/>
            <person name="Banfield J.F."/>
        </authorList>
    </citation>
    <scope>NUCLEOTIDE SEQUENCE [LARGE SCALE GENOMIC DNA]</scope>
    <source>
        <strain evidence="2">S2_003_000_R2_14</strain>
    </source>
</reference>
<keyword evidence="1" id="KW-0472">Membrane</keyword>
<organism evidence="2 3">
    <name type="scientific">Archangium gephyra</name>
    <dbReference type="NCBI Taxonomy" id="48"/>
    <lineage>
        <taxon>Bacteria</taxon>
        <taxon>Pseudomonadati</taxon>
        <taxon>Myxococcota</taxon>
        <taxon>Myxococcia</taxon>
        <taxon>Myxococcales</taxon>
        <taxon>Cystobacterineae</taxon>
        <taxon>Archangiaceae</taxon>
        <taxon>Archangium</taxon>
    </lineage>
</organism>
<gene>
    <name evidence="2" type="ORF">DI536_02925</name>
</gene>
<feature type="transmembrane region" description="Helical" evidence="1">
    <location>
        <begin position="245"/>
        <end position="267"/>
    </location>
</feature>
<dbReference type="GO" id="GO:0140359">
    <property type="term" value="F:ABC-type transporter activity"/>
    <property type="evidence" value="ECO:0007669"/>
    <property type="project" value="InterPro"/>
</dbReference>
<sequence length="277" mass="29667">MSPTVAFLRLELAEALRSRWVFFTSLVYGGLALAFVWLGLRESTVLGFTGLSRVLLNLANAVLLIFPLLVLIATHAAIVRARSSGFCELLLTQPVKRSSWFHAVLISRLVILLGPLLVLLLVTLALAAFVEPEPGLAFTAFKSLAICAALVFAFVGVGLLISTMARNAERALVWAMVIFVVTSALHDVLLISVLLRTPLPPQLVFALSAMNPSEAARIGLLASVDPELSVLGPVGFWLANALGPAIALTVAIGWPLLLGSITAWLALRRTRTMDLIA</sequence>
<dbReference type="GO" id="GO:0005886">
    <property type="term" value="C:plasma membrane"/>
    <property type="evidence" value="ECO:0007669"/>
    <property type="project" value="UniProtKB-SubCell"/>
</dbReference>
<dbReference type="AlphaFoldDB" id="A0A2W5VNE0"/>
<dbReference type="Pfam" id="PF12679">
    <property type="entry name" value="ABC2_membrane_2"/>
    <property type="match status" value="1"/>
</dbReference>
<evidence type="ECO:0000313" key="2">
    <source>
        <dbReference type="EMBL" id="PZR17294.1"/>
    </source>
</evidence>
<feature type="transmembrane region" description="Helical" evidence="1">
    <location>
        <begin position="20"/>
        <end position="38"/>
    </location>
</feature>
<proteinExistence type="predicted"/>
<keyword evidence="1" id="KW-1133">Transmembrane helix</keyword>
<protein>
    <recommendedName>
        <fullName evidence="4">ABC transporter permease</fullName>
    </recommendedName>
</protein>
<evidence type="ECO:0000256" key="1">
    <source>
        <dbReference type="SAM" id="Phobius"/>
    </source>
</evidence>
<dbReference type="EMBL" id="QFQP01000002">
    <property type="protein sequence ID" value="PZR17294.1"/>
    <property type="molecule type" value="Genomic_DNA"/>
</dbReference>
<accession>A0A2W5VNE0</accession>
<feature type="transmembrane region" description="Helical" evidence="1">
    <location>
        <begin position="58"/>
        <end position="79"/>
    </location>
</feature>
<evidence type="ECO:0008006" key="4">
    <source>
        <dbReference type="Google" id="ProtNLM"/>
    </source>
</evidence>
<keyword evidence="1" id="KW-0812">Transmembrane</keyword>
<evidence type="ECO:0000313" key="3">
    <source>
        <dbReference type="Proteomes" id="UP000249061"/>
    </source>
</evidence>
<comment type="caution">
    <text evidence="2">The sequence shown here is derived from an EMBL/GenBank/DDBJ whole genome shotgun (WGS) entry which is preliminary data.</text>
</comment>
<feature type="transmembrane region" description="Helical" evidence="1">
    <location>
        <begin position="173"/>
        <end position="195"/>
    </location>
</feature>
<feature type="transmembrane region" description="Helical" evidence="1">
    <location>
        <begin position="136"/>
        <end position="161"/>
    </location>
</feature>
<name>A0A2W5VNE0_9BACT</name>
<feature type="transmembrane region" description="Helical" evidence="1">
    <location>
        <begin position="100"/>
        <end position="130"/>
    </location>
</feature>
<dbReference type="Proteomes" id="UP000249061">
    <property type="component" value="Unassembled WGS sequence"/>
</dbReference>